<evidence type="ECO:0000259" key="3">
    <source>
        <dbReference type="Pfam" id="PF00171"/>
    </source>
</evidence>
<dbReference type="Gene3D" id="3.40.605.10">
    <property type="entry name" value="Aldehyde Dehydrogenase, Chain A, domain 1"/>
    <property type="match status" value="1"/>
</dbReference>
<dbReference type="AlphaFoldDB" id="A0A1Q9WZZ7"/>
<evidence type="ECO:0000313" key="4">
    <source>
        <dbReference type="EMBL" id="OLU04370.1"/>
    </source>
</evidence>
<dbReference type="EMBL" id="MSTQ01000004">
    <property type="protein sequence ID" value="OLU04370.1"/>
    <property type="molecule type" value="Genomic_DNA"/>
</dbReference>
<keyword evidence="5" id="KW-1185">Reference proteome</keyword>
<evidence type="ECO:0000313" key="5">
    <source>
        <dbReference type="Proteomes" id="UP000186756"/>
    </source>
</evidence>
<keyword evidence="1" id="KW-0560">Oxidoreductase</keyword>
<reference evidence="4" key="1">
    <citation type="submission" date="2017-01" db="EMBL/GenBank/DDBJ databases">
        <authorList>
            <person name="Poblete-Castro I."/>
        </authorList>
    </citation>
    <scope>NUCLEOTIDE SEQUENCE [LARGE SCALE GENOMIC DNA]</scope>
    <source>
        <strain evidence="4">MT1</strain>
    </source>
</reference>
<organism evidence="4 5">
    <name type="scientific">Pseudomonas reinekei</name>
    <dbReference type="NCBI Taxonomy" id="395598"/>
    <lineage>
        <taxon>Bacteria</taxon>
        <taxon>Pseudomonadati</taxon>
        <taxon>Pseudomonadota</taxon>
        <taxon>Gammaproteobacteria</taxon>
        <taxon>Pseudomonadales</taxon>
        <taxon>Pseudomonadaceae</taxon>
        <taxon>Pseudomonas</taxon>
    </lineage>
</organism>
<feature type="compositionally biased region" description="Low complexity" evidence="2">
    <location>
        <begin position="92"/>
        <end position="101"/>
    </location>
</feature>
<sequence>MLGQSFFIQKPSDPDTAALPAEVMQAAGVTDGVFNLVHGFSPNSAGEFISRHPDISAITFTCESRTGTTIMRADVEGVKRRRSSWVARTRRSSSPTVTSTR</sequence>
<evidence type="ECO:0000256" key="2">
    <source>
        <dbReference type="SAM" id="MobiDB-lite"/>
    </source>
</evidence>
<dbReference type="InterPro" id="IPR016161">
    <property type="entry name" value="Ald_DH/histidinol_DH"/>
</dbReference>
<dbReference type="InterPro" id="IPR016162">
    <property type="entry name" value="Ald_DH_N"/>
</dbReference>
<gene>
    <name evidence="4" type="ORF">BVK86_09055</name>
</gene>
<comment type="caution">
    <text evidence="4">The sequence shown here is derived from an EMBL/GenBank/DDBJ whole genome shotgun (WGS) entry which is preliminary data.</text>
</comment>
<dbReference type="SUPFAM" id="SSF53720">
    <property type="entry name" value="ALDH-like"/>
    <property type="match status" value="1"/>
</dbReference>
<dbReference type="InterPro" id="IPR015590">
    <property type="entry name" value="Aldehyde_DH_dom"/>
</dbReference>
<evidence type="ECO:0000256" key="1">
    <source>
        <dbReference type="ARBA" id="ARBA00023002"/>
    </source>
</evidence>
<dbReference type="GO" id="GO:0016491">
    <property type="term" value="F:oxidoreductase activity"/>
    <property type="evidence" value="ECO:0007669"/>
    <property type="project" value="UniProtKB-KW"/>
</dbReference>
<accession>A0A1Q9WZZ7</accession>
<dbReference type="Proteomes" id="UP000186756">
    <property type="component" value="Unassembled WGS sequence"/>
</dbReference>
<feature type="region of interest" description="Disordered" evidence="2">
    <location>
        <begin position="81"/>
        <end position="101"/>
    </location>
</feature>
<feature type="domain" description="Aldehyde dehydrogenase" evidence="3">
    <location>
        <begin position="10"/>
        <end position="79"/>
    </location>
</feature>
<protein>
    <recommendedName>
        <fullName evidence="3">Aldehyde dehydrogenase domain-containing protein</fullName>
    </recommendedName>
</protein>
<proteinExistence type="predicted"/>
<dbReference type="Pfam" id="PF00171">
    <property type="entry name" value="Aldedh"/>
    <property type="match status" value="1"/>
</dbReference>
<feature type="compositionally biased region" description="Basic residues" evidence="2">
    <location>
        <begin position="81"/>
        <end position="91"/>
    </location>
</feature>
<name>A0A1Q9WZZ7_PSERE</name>